<protein>
    <submittedName>
        <fullName evidence="2">Uncharacterized protein</fullName>
    </submittedName>
</protein>
<accession>A0A0V1I5D3</accession>
<evidence type="ECO:0000313" key="3">
    <source>
        <dbReference type="Proteomes" id="UP000055024"/>
    </source>
</evidence>
<reference evidence="2 3" key="1">
    <citation type="submission" date="2015-01" db="EMBL/GenBank/DDBJ databases">
        <title>Evolution of Trichinella species and genotypes.</title>
        <authorList>
            <person name="Korhonen P.K."/>
            <person name="Edoardo P."/>
            <person name="Giuseppe L.R."/>
            <person name="Gasser R.B."/>
        </authorList>
    </citation>
    <scope>NUCLEOTIDE SEQUENCE [LARGE SCALE GENOMIC DNA]</scope>
    <source>
        <strain evidence="2">ISS1029</strain>
    </source>
</reference>
<proteinExistence type="predicted"/>
<feature type="compositionally biased region" description="Low complexity" evidence="1">
    <location>
        <begin position="106"/>
        <end position="119"/>
    </location>
</feature>
<gene>
    <name evidence="2" type="ORF">T11_17533</name>
</gene>
<sequence>MNQTYVPSFVRTLGIFSGHDVDDSSNGSVSVRCIFHKHQDGAICVQVRTTKHFFCLPINVFMQPPFSPVMISGAAASSAKTRLSRLQSVAFRRPLSSNFRHDIRSSSHSRLLSPSHVPIMSPPPPPTGYGSKCGWSSSNEGGS</sequence>
<dbReference type="Proteomes" id="UP000055024">
    <property type="component" value="Unassembled WGS sequence"/>
</dbReference>
<dbReference type="AlphaFoldDB" id="A0A0V1I5D3"/>
<feature type="region of interest" description="Disordered" evidence="1">
    <location>
        <begin position="101"/>
        <end position="143"/>
    </location>
</feature>
<name>A0A0V1I5D3_9BILA</name>
<comment type="caution">
    <text evidence="2">The sequence shown here is derived from an EMBL/GenBank/DDBJ whole genome shotgun (WGS) entry which is preliminary data.</text>
</comment>
<dbReference type="EMBL" id="JYDP01000004">
    <property type="protein sequence ID" value="KRZ17974.1"/>
    <property type="molecule type" value="Genomic_DNA"/>
</dbReference>
<evidence type="ECO:0000313" key="2">
    <source>
        <dbReference type="EMBL" id="KRZ17974.1"/>
    </source>
</evidence>
<organism evidence="2 3">
    <name type="scientific">Trichinella zimbabwensis</name>
    <dbReference type="NCBI Taxonomy" id="268475"/>
    <lineage>
        <taxon>Eukaryota</taxon>
        <taxon>Metazoa</taxon>
        <taxon>Ecdysozoa</taxon>
        <taxon>Nematoda</taxon>
        <taxon>Enoplea</taxon>
        <taxon>Dorylaimia</taxon>
        <taxon>Trichinellida</taxon>
        <taxon>Trichinellidae</taxon>
        <taxon>Trichinella</taxon>
    </lineage>
</organism>
<keyword evidence="3" id="KW-1185">Reference proteome</keyword>
<evidence type="ECO:0000256" key="1">
    <source>
        <dbReference type="SAM" id="MobiDB-lite"/>
    </source>
</evidence>
<feature type="compositionally biased region" description="Polar residues" evidence="1">
    <location>
        <begin position="134"/>
        <end position="143"/>
    </location>
</feature>